<sequence length="863" mass="97752">MELIERSDFLSELNHRFEETINGEGHCILVSGEAGIGKSTLVKAFCDPRKADSHIFKGTCDALYTPRPLAPLYDMLWQLGNTALSAQAHAGNRSELFGNFLIEVKKLTRPVTLIFEDIHWADEATLDFIKFLSRRITDLQFLLILTYRSDEIHSRHPLRSLLGQFVTGTFSRLELSPLSRQAVAGLAAKRGYRGEDVFSISGGNPFYVTEILASYSIGIPENIKDSILSVCQRQSEETRRIWELLSVSPTGLELRYLEQLAPGYAAFIERSLDAKIVLLIDDKLYFKHELYRRTIESSISPFAHMALNKRILALLLEEPEPVTQRIIHHAELAREYELMLKYIPLAAGQAIRVGAHLEAAKLFCTAITHYKGIDQDYLTYLHQSYAYECYLTNQTREAIIHQEILLPVFEAQNDPEKLGDCLRFLSRLWWFEGSRSEAERYGFRAVQVLEREPDSIVKAQVYSNISQLKMLSHEPYECMVWGQLAITMAKQLNDLETLSHALNNVGTVQMEMPDLAAVGMGVLQQSLQIALEGSYHEHAARAYTNLSASLIRLRDFGNAEHILQEGLTYCEKRDLDSWTNYMLSLKARMRLETGAWDDACEIATELLANEEQPAVVTIGPMVVLGTVKMRRNEPGALPLLTRAKTKALETMELQRIIPAFTALLEYQWLTGESILQATELEKTMEMTQKMGSMYEIQEFCFWLKKYSDHDTDFTGIYDAYVASNFSPAKSYSQTANFSNCPYEEALTLFDGDETGKTQAIRAMQHLGAAATYEKLKYLMRAEGLKRIPRGMRKSTTANSANLTLREVDVLQLLNEGLRNKEIASRLSVSTKTVDHHISSLLLKLNVDSRAKAVQQAMKMALLK</sequence>
<dbReference type="PROSITE" id="PS00622">
    <property type="entry name" value="HTH_LUXR_1"/>
    <property type="match status" value="1"/>
</dbReference>
<dbReference type="PANTHER" id="PTHR44688:SF16">
    <property type="entry name" value="DNA-BINDING TRANSCRIPTIONAL ACTIVATOR DEVR_DOSR"/>
    <property type="match status" value="1"/>
</dbReference>
<evidence type="ECO:0000256" key="3">
    <source>
        <dbReference type="ARBA" id="ARBA00023163"/>
    </source>
</evidence>
<dbReference type="InterPro" id="IPR041664">
    <property type="entry name" value="AAA_16"/>
</dbReference>
<feature type="domain" description="HTH luxR-type" evidence="4">
    <location>
        <begin position="795"/>
        <end position="860"/>
    </location>
</feature>
<evidence type="ECO:0000256" key="1">
    <source>
        <dbReference type="ARBA" id="ARBA00023015"/>
    </source>
</evidence>
<dbReference type="PROSITE" id="PS50043">
    <property type="entry name" value="HTH_LUXR_2"/>
    <property type="match status" value="1"/>
</dbReference>
<gene>
    <name evidence="5" type="ORF">GCM10010967_33620</name>
</gene>
<dbReference type="SUPFAM" id="SSF46894">
    <property type="entry name" value="C-terminal effector domain of the bipartite response regulators"/>
    <property type="match status" value="1"/>
</dbReference>
<dbReference type="EMBL" id="BMLI01000001">
    <property type="protein sequence ID" value="GGM97071.1"/>
    <property type="molecule type" value="Genomic_DNA"/>
</dbReference>
<dbReference type="SUPFAM" id="SSF48452">
    <property type="entry name" value="TPR-like"/>
    <property type="match status" value="2"/>
</dbReference>
<dbReference type="InterPro" id="IPR027417">
    <property type="entry name" value="P-loop_NTPase"/>
</dbReference>
<evidence type="ECO:0000259" key="4">
    <source>
        <dbReference type="PROSITE" id="PS50043"/>
    </source>
</evidence>
<protein>
    <submittedName>
        <fullName evidence="5">LuxR family transcriptional regulator</fullName>
    </submittedName>
</protein>
<dbReference type="InterPro" id="IPR016032">
    <property type="entry name" value="Sig_transdc_resp-reg_C-effctor"/>
</dbReference>
<accession>A0ABQ2I3K0</accession>
<reference evidence="6" key="1">
    <citation type="journal article" date="2019" name="Int. J. Syst. Evol. Microbiol.">
        <title>The Global Catalogue of Microorganisms (GCM) 10K type strain sequencing project: providing services to taxonomists for standard genome sequencing and annotation.</title>
        <authorList>
            <consortium name="The Broad Institute Genomics Platform"/>
            <consortium name="The Broad Institute Genome Sequencing Center for Infectious Disease"/>
            <person name="Wu L."/>
            <person name="Ma J."/>
        </authorList>
    </citation>
    <scope>NUCLEOTIDE SEQUENCE [LARGE SCALE GENOMIC DNA]</scope>
    <source>
        <strain evidence="6">CGMCC 1.6375</strain>
    </source>
</reference>
<keyword evidence="6" id="KW-1185">Reference proteome</keyword>
<dbReference type="RefSeq" id="WP_019942666.1">
    <property type="nucleotide sequence ID" value="NZ_BMLI01000001.1"/>
</dbReference>
<name>A0ABQ2I3K0_9BACT</name>
<proteinExistence type="predicted"/>
<dbReference type="SMART" id="SM00421">
    <property type="entry name" value="HTH_LUXR"/>
    <property type="match status" value="1"/>
</dbReference>
<keyword evidence="1" id="KW-0805">Transcription regulation</keyword>
<dbReference type="Gene3D" id="1.10.10.10">
    <property type="entry name" value="Winged helix-like DNA-binding domain superfamily/Winged helix DNA-binding domain"/>
    <property type="match status" value="1"/>
</dbReference>
<dbReference type="Gene3D" id="3.40.50.300">
    <property type="entry name" value="P-loop containing nucleotide triphosphate hydrolases"/>
    <property type="match status" value="1"/>
</dbReference>
<dbReference type="PRINTS" id="PR00038">
    <property type="entry name" value="HTHLUXR"/>
</dbReference>
<organism evidence="5 6">
    <name type="scientific">Dyadobacter beijingensis</name>
    <dbReference type="NCBI Taxonomy" id="365489"/>
    <lineage>
        <taxon>Bacteria</taxon>
        <taxon>Pseudomonadati</taxon>
        <taxon>Bacteroidota</taxon>
        <taxon>Cytophagia</taxon>
        <taxon>Cytophagales</taxon>
        <taxon>Spirosomataceae</taxon>
        <taxon>Dyadobacter</taxon>
    </lineage>
</organism>
<dbReference type="PANTHER" id="PTHR44688">
    <property type="entry name" value="DNA-BINDING TRANSCRIPTIONAL ACTIVATOR DEVR_DOSR"/>
    <property type="match status" value="1"/>
</dbReference>
<dbReference type="Pfam" id="PF00196">
    <property type="entry name" value="GerE"/>
    <property type="match status" value="1"/>
</dbReference>
<dbReference type="InterPro" id="IPR011990">
    <property type="entry name" value="TPR-like_helical_dom_sf"/>
</dbReference>
<evidence type="ECO:0000313" key="5">
    <source>
        <dbReference type="EMBL" id="GGM97071.1"/>
    </source>
</evidence>
<dbReference type="Pfam" id="PF13191">
    <property type="entry name" value="AAA_16"/>
    <property type="match status" value="1"/>
</dbReference>
<dbReference type="Proteomes" id="UP000632339">
    <property type="component" value="Unassembled WGS sequence"/>
</dbReference>
<comment type="caution">
    <text evidence="5">The sequence shown here is derived from an EMBL/GenBank/DDBJ whole genome shotgun (WGS) entry which is preliminary data.</text>
</comment>
<keyword evidence="2" id="KW-0238">DNA-binding</keyword>
<keyword evidence="3" id="KW-0804">Transcription</keyword>
<dbReference type="InterPro" id="IPR000792">
    <property type="entry name" value="Tscrpt_reg_LuxR_C"/>
</dbReference>
<dbReference type="CDD" id="cd06170">
    <property type="entry name" value="LuxR_C_like"/>
    <property type="match status" value="1"/>
</dbReference>
<dbReference type="SUPFAM" id="SSF52540">
    <property type="entry name" value="P-loop containing nucleoside triphosphate hydrolases"/>
    <property type="match status" value="1"/>
</dbReference>
<evidence type="ECO:0000313" key="6">
    <source>
        <dbReference type="Proteomes" id="UP000632339"/>
    </source>
</evidence>
<dbReference type="InterPro" id="IPR036388">
    <property type="entry name" value="WH-like_DNA-bd_sf"/>
</dbReference>
<evidence type="ECO:0000256" key="2">
    <source>
        <dbReference type="ARBA" id="ARBA00023125"/>
    </source>
</evidence>
<dbReference type="Gene3D" id="1.25.40.10">
    <property type="entry name" value="Tetratricopeptide repeat domain"/>
    <property type="match status" value="1"/>
</dbReference>